<gene>
    <name evidence="1" type="ORF">GCM10011363_40590</name>
</gene>
<organism evidence="1 2">
    <name type="scientific">Marivita lacus</name>
    <dbReference type="NCBI Taxonomy" id="1323742"/>
    <lineage>
        <taxon>Bacteria</taxon>
        <taxon>Pseudomonadati</taxon>
        <taxon>Pseudomonadota</taxon>
        <taxon>Alphaproteobacteria</taxon>
        <taxon>Rhodobacterales</taxon>
        <taxon>Roseobacteraceae</taxon>
        <taxon>Marivita</taxon>
    </lineage>
</organism>
<name>A0ABQ1L5Q0_9RHOB</name>
<evidence type="ECO:0000313" key="1">
    <source>
        <dbReference type="EMBL" id="GGC19784.1"/>
    </source>
</evidence>
<dbReference type="EMBL" id="BMFC01000016">
    <property type="protein sequence ID" value="GGC19784.1"/>
    <property type="molecule type" value="Genomic_DNA"/>
</dbReference>
<comment type="caution">
    <text evidence="1">The sequence shown here is derived from an EMBL/GenBank/DDBJ whole genome shotgun (WGS) entry which is preliminary data.</text>
</comment>
<keyword evidence="2" id="KW-1185">Reference proteome</keyword>
<sequence length="66" mass="7205">MLAVKPLIDRLGWETRLQDIVPKLRCSACKSKGYIELQIVYVSGSGEALLGAGDKKPENETGWKSG</sequence>
<proteinExistence type="predicted"/>
<accession>A0ABQ1L5Q0</accession>
<reference evidence="2" key="1">
    <citation type="journal article" date="2019" name="Int. J. Syst. Evol. Microbiol.">
        <title>The Global Catalogue of Microorganisms (GCM) 10K type strain sequencing project: providing services to taxonomists for standard genome sequencing and annotation.</title>
        <authorList>
            <consortium name="The Broad Institute Genomics Platform"/>
            <consortium name="The Broad Institute Genome Sequencing Center for Infectious Disease"/>
            <person name="Wu L."/>
            <person name="Ma J."/>
        </authorList>
    </citation>
    <scope>NUCLEOTIDE SEQUENCE [LARGE SCALE GENOMIC DNA]</scope>
    <source>
        <strain evidence="2">CGMCC 1.12478</strain>
    </source>
</reference>
<evidence type="ECO:0000313" key="2">
    <source>
        <dbReference type="Proteomes" id="UP000645462"/>
    </source>
</evidence>
<dbReference type="Proteomes" id="UP000645462">
    <property type="component" value="Unassembled WGS sequence"/>
</dbReference>
<protein>
    <submittedName>
        <fullName evidence="1">Uncharacterized protein</fullName>
    </submittedName>
</protein>